<keyword evidence="4" id="KW-0816">Tricarboxylic acid cycle</keyword>
<gene>
    <name evidence="9" type="ORF">LAMI_0G07228G</name>
</gene>
<dbReference type="FunFam" id="3.90.110.10:FF:000009">
    <property type="entry name" value="Malate dehydrogenase"/>
    <property type="match status" value="1"/>
</dbReference>
<dbReference type="InterPro" id="IPR022383">
    <property type="entry name" value="Lactate/malate_DH_C"/>
</dbReference>
<dbReference type="PANTHER" id="PTHR11540">
    <property type="entry name" value="MALATE AND LACTATE DEHYDROGENASE"/>
    <property type="match status" value="1"/>
</dbReference>
<dbReference type="GO" id="GO:0070013">
    <property type="term" value="C:intracellular organelle lumen"/>
    <property type="evidence" value="ECO:0007669"/>
    <property type="project" value="UniProtKB-ARBA"/>
</dbReference>
<name>A0A1G4K9J3_9SACH</name>
<dbReference type="InterPro" id="IPR015955">
    <property type="entry name" value="Lactate_DH/Glyco_Ohase_4_C"/>
</dbReference>
<organism evidence="9 10">
    <name type="scientific">Lachancea mirantina</name>
    <dbReference type="NCBI Taxonomy" id="1230905"/>
    <lineage>
        <taxon>Eukaryota</taxon>
        <taxon>Fungi</taxon>
        <taxon>Dikarya</taxon>
        <taxon>Ascomycota</taxon>
        <taxon>Saccharomycotina</taxon>
        <taxon>Saccharomycetes</taxon>
        <taxon>Saccharomycetales</taxon>
        <taxon>Saccharomycetaceae</taxon>
        <taxon>Lachancea</taxon>
    </lineage>
</organism>
<evidence type="ECO:0000256" key="1">
    <source>
        <dbReference type="ARBA" id="ARBA00008824"/>
    </source>
</evidence>
<proteinExistence type="inferred from homology"/>
<dbReference type="NCBIfam" id="TIGR01772">
    <property type="entry name" value="MDH_euk_gproteo"/>
    <property type="match status" value="1"/>
</dbReference>
<evidence type="ECO:0000259" key="7">
    <source>
        <dbReference type="Pfam" id="PF00056"/>
    </source>
</evidence>
<accession>A0A1G4K9J3</accession>
<dbReference type="EC" id="1.1.1.37" evidence="3"/>
<dbReference type="InterPro" id="IPR010097">
    <property type="entry name" value="Malate_DH_type1"/>
</dbReference>
<dbReference type="GO" id="GO:0030060">
    <property type="term" value="F:L-malate dehydrogenase (NAD+) activity"/>
    <property type="evidence" value="ECO:0007669"/>
    <property type="project" value="UniProtKB-EC"/>
</dbReference>
<evidence type="ECO:0000256" key="2">
    <source>
        <dbReference type="ARBA" id="ARBA00011738"/>
    </source>
</evidence>
<evidence type="ECO:0000256" key="6">
    <source>
        <dbReference type="ARBA" id="ARBA00023027"/>
    </source>
</evidence>
<dbReference type="InterPro" id="IPR036291">
    <property type="entry name" value="NAD(P)-bd_dom_sf"/>
</dbReference>
<dbReference type="Gene3D" id="3.90.110.10">
    <property type="entry name" value="Lactate dehydrogenase/glycoside hydrolase, family 4, C-terminal"/>
    <property type="match status" value="1"/>
</dbReference>
<dbReference type="InterPro" id="IPR001236">
    <property type="entry name" value="Lactate/malate_DH_N"/>
</dbReference>
<dbReference type="FunFam" id="3.40.50.720:FF:000268">
    <property type="entry name" value="Malate dehydrogenase"/>
    <property type="match status" value="1"/>
</dbReference>
<protein>
    <recommendedName>
        <fullName evidence="3">malate dehydrogenase</fullName>
        <ecNumber evidence="3">1.1.1.37</ecNumber>
    </recommendedName>
</protein>
<evidence type="ECO:0000313" key="10">
    <source>
        <dbReference type="Proteomes" id="UP000191024"/>
    </source>
</evidence>
<dbReference type="STRING" id="1230905.A0A1G4K9J3"/>
<evidence type="ECO:0000313" key="9">
    <source>
        <dbReference type="EMBL" id="SCV00776.1"/>
    </source>
</evidence>
<sequence>MPHNTQEQEPLKVAVLGAAGGIGQSLSLLLKTWLGPVAAAAAGAAAPAAAPRTGVIKIAMYDVNRDAVRGAAADLSHIDTPVAVSAHAGDDIGDALRGAELVVIPAGVPRRPGMTRDDLFAVNARIVATLADAIAAHCDLSRTFVLLISNPVNSLVPVLQERLVHASGRSPHDVAQRVFGLTQLDAVRASTFLHEAVPQWTPEMPSVPVVGGHSGETIVPLFSLATRAADTITAEARERLVHRVQYGGDEVVEAKNGAGSATLSMAYAAARITCKFADLLLGLVPELHDTLYVRVRVPGQLLAPGAQDLLETLAGITAGGNGAAGTAGTAAGTVAYFSVPITVGTRGIVSVDALPLQRADEFERKALAVCLGQLGGNIKKGQNFVANLGGSPAATARTSTV</sequence>
<dbReference type="GO" id="GO:0044281">
    <property type="term" value="P:small molecule metabolic process"/>
    <property type="evidence" value="ECO:0007669"/>
    <property type="project" value="UniProtKB-ARBA"/>
</dbReference>
<comment type="similarity">
    <text evidence="1">Belongs to the LDH/MDH superfamily. MDH type 1 family.</text>
</comment>
<dbReference type="SUPFAM" id="SSF56327">
    <property type="entry name" value="LDH C-terminal domain-like"/>
    <property type="match status" value="1"/>
</dbReference>
<dbReference type="EMBL" id="LT598469">
    <property type="protein sequence ID" value="SCV00776.1"/>
    <property type="molecule type" value="Genomic_DNA"/>
</dbReference>
<dbReference type="Gene3D" id="3.40.50.720">
    <property type="entry name" value="NAD(P)-binding Rossmann-like Domain"/>
    <property type="match status" value="1"/>
</dbReference>
<keyword evidence="6" id="KW-0520">NAD</keyword>
<evidence type="ECO:0000256" key="5">
    <source>
        <dbReference type="ARBA" id="ARBA00023002"/>
    </source>
</evidence>
<dbReference type="AlphaFoldDB" id="A0A1G4K9J3"/>
<dbReference type="OrthoDB" id="4069699at2759"/>
<reference evidence="9 10" key="1">
    <citation type="submission" date="2016-03" db="EMBL/GenBank/DDBJ databases">
        <authorList>
            <person name="Devillers H."/>
        </authorList>
    </citation>
    <scope>NUCLEOTIDE SEQUENCE [LARGE SCALE GENOMIC DNA]</scope>
    <source>
        <strain evidence="9">CBS 11717</strain>
    </source>
</reference>
<dbReference type="Proteomes" id="UP000191024">
    <property type="component" value="Chromosome G"/>
</dbReference>
<dbReference type="Pfam" id="PF00056">
    <property type="entry name" value="Ldh_1_N"/>
    <property type="match status" value="1"/>
</dbReference>
<dbReference type="SUPFAM" id="SSF51735">
    <property type="entry name" value="NAD(P)-binding Rossmann-fold domains"/>
    <property type="match status" value="1"/>
</dbReference>
<evidence type="ECO:0000256" key="4">
    <source>
        <dbReference type="ARBA" id="ARBA00022532"/>
    </source>
</evidence>
<comment type="subunit">
    <text evidence="2">Homodimer.</text>
</comment>
<feature type="domain" description="Lactate/malate dehydrogenase N-terminal" evidence="7">
    <location>
        <begin position="12"/>
        <end position="169"/>
    </location>
</feature>
<keyword evidence="5" id="KW-0560">Oxidoreductase</keyword>
<dbReference type="GO" id="GO:0005829">
    <property type="term" value="C:cytosol"/>
    <property type="evidence" value="ECO:0007669"/>
    <property type="project" value="TreeGrafter"/>
</dbReference>
<keyword evidence="10" id="KW-1185">Reference proteome</keyword>
<dbReference type="Pfam" id="PF02866">
    <property type="entry name" value="Ldh_1_C"/>
    <property type="match status" value="1"/>
</dbReference>
<evidence type="ECO:0000256" key="3">
    <source>
        <dbReference type="ARBA" id="ARBA00012995"/>
    </source>
</evidence>
<evidence type="ECO:0000259" key="8">
    <source>
        <dbReference type="Pfam" id="PF02866"/>
    </source>
</evidence>
<feature type="domain" description="Lactate/malate dehydrogenase C-terminal" evidence="8">
    <location>
        <begin position="182"/>
        <end position="385"/>
    </location>
</feature>
<dbReference type="PANTHER" id="PTHR11540:SF16">
    <property type="entry name" value="MALATE DEHYDROGENASE, MITOCHONDRIAL"/>
    <property type="match status" value="1"/>
</dbReference>
<dbReference type="GO" id="GO:0006099">
    <property type="term" value="P:tricarboxylic acid cycle"/>
    <property type="evidence" value="ECO:0007669"/>
    <property type="project" value="UniProtKB-KW"/>
</dbReference>